<evidence type="ECO:0000256" key="5">
    <source>
        <dbReference type="ARBA" id="ARBA00022741"/>
    </source>
</evidence>
<dbReference type="NCBIfam" id="TIGR01027">
    <property type="entry name" value="proB"/>
    <property type="match status" value="1"/>
</dbReference>
<comment type="function">
    <text evidence="8">Catalyzes the transfer of a phosphate group to glutamate to form L-glutamate 5-phosphate.</text>
</comment>
<evidence type="ECO:0000256" key="2">
    <source>
        <dbReference type="ARBA" id="ARBA00022605"/>
    </source>
</evidence>
<dbReference type="EC" id="2.7.2.11" evidence="8"/>
<dbReference type="Gene3D" id="3.40.1160.10">
    <property type="entry name" value="Acetylglutamate kinase-like"/>
    <property type="match status" value="1"/>
</dbReference>
<dbReference type="InterPro" id="IPR015947">
    <property type="entry name" value="PUA-like_sf"/>
</dbReference>
<feature type="domain" description="PUA" evidence="9">
    <location>
        <begin position="276"/>
        <end position="356"/>
    </location>
</feature>
<evidence type="ECO:0000256" key="1">
    <source>
        <dbReference type="ARBA" id="ARBA00022490"/>
    </source>
</evidence>
<dbReference type="RefSeq" id="WP_123165080.1">
    <property type="nucleotide sequence ID" value="NZ_RIAX01000004.1"/>
</dbReference>
<feature type="binding site" evidence="8">
    <location>
        <position position="48"/>
    </location>
    <ligand>
        <name>substrate</name>
    </ligand>
</feature>
<name>A0A3M8P872_9BACL</name>
<keyword evidence="7 8" id="KW-0067">ATP-binding</keyword>
<feature type="binding site" evidence="8">
    <location>
        <begin position="209"/>
        <end position="215"/>
    </location>
    <ligand>
        <name>ATP</name>
        <dbReference type="ChEBI" id="CHEBI:30616"/>
    </ligand>
</feature>
<dbReference type="InterPro" id="IPR011529">
    <property type="entry name" value="Glu_5kinase"/>
</dbReference>
<gene>
    <name evidence="8" type="primary">proB</name>
    <name evidence="10" type="ORF">EEX84_07945</name>
</gene>
<feature type="binding site" evidence="8">
    <location>
        <begin position="167"/>
        <end position="168"/>
    </location>
    <ligand>
        <name>ATP</name>
        <dbReference type="ChEBI" id="CHEBI:30616"/>
    </ligand>
</feature>
<comment type="catalytic activity">
    <reaction evidence="8">
        <text>L-glutamate + ATP = L-glutamyl 5-phosphate + ADP</text>
        <dbReference type="Rhea" id="RHEA:14877"/>
        <dbReference type="ChEBI" id="CHEBI:29985"/>
        <dbReference type="ChEBI" id="CHEBI:30616"/>
        <dbReference type="ChEBI" id="CHEBI:58274"/>
        <dbReference type="ChEBI" id="CHEBI:456216"/>
        <dbReference type="EC" id="2.7.2.11"/>
    </reaction>
</comment>
<reference evidence="10 11" key="1">
    <citation type="journal article" date="2018" name="Int. J. Syst. Evol. Microbiol.">
        <title>Planococcus salinus sp. nov., a moderately halophilic bacterium isolated from a saline-alkali soil.</title>
        <authorList>
            <person name="Gan L."/>
        </authorList>
    </citation>
    <scope>NUCLEOTIDE SEQUENCE [LARGE SCALE GENOMIC DNA]</scope>
    <source>
        <strain evidence="10 11">LCB217</strain>
    </source>
</reference>
<dbReference type="InterPro" id="IPR036974">
    <property type="entry name" value="PUA_sf"/>
</dbReference>
<comment type="subcellular location">
    <subcellularLocation>
        <location evidence="8">Cytoplasm</location>
    </subcellularLocation>
</comment>
<evidence type="ECO:0000256" key="6">
    <source>
        <dbReference type="ARBA" id="ARBA00022777"/>
    </source>
</evidence>
<dbReference type="SUPFAM" id="SSF88697">
    <property type="entry name" value="PUA domain-like"/>
    <property type="match status" value="1"/>
</dbReference>
<comment type="pathway">
    <text evidence="8">Amino-acid biosynthesis; L-proline biosynthesis; L-glutamate 5-semialdehyde from L-glutamate: step 1/2.</text>
</comment>
<keyword evidence="2 8" id="KW-0028">Amino-acid biosynthesis</keyword>
<dbReference type="GO" id="GO:0055129">
    <property type="term" value="P:L-proline biosynthetic process"/>
    <property type="evidence" value="ECO:0007669"/>
    <property type="project" value="UniProtKB-UniRule"/>
</dbReference>
<dbReference type="GO" id="GO:0003723">
    <property type="term" value="F:RNA binding"/>
    <property type="evidence" value="ECO:0007669"/>
    <property type="project" value="InterPro"/>
</dbReference>
<dbReference type="PROSITE" id="PS00902">
    <property type="entry name" value="GLUTAMATE_5_KINASE"/>
    <property type="match status" value="1"/>
</dbReference>
<organism evidence="10 11">
    <name type="scientific">Planococcus salinus</name>
    <dbReference type="NCBI Taxonomy" id="1848460"/>
    <lineage>
        <taxon>Bacteria</taxon>
        <taxon>Bacillati</taxon>
        <taxon>Bacillota</taxon>
        <taxon>Bacilli</taxon>
        <taxon>Bacillales</taxon>
        <taxon>Caryophanaceae</taxon>
        <taxon>Planococcus</taxon>
    </lineage>
</organism>
<dbReference type="PANTHER" id="PTHR43654">
    <property type="entry name" value="GLUTAMATE 5-KINASE"/>
    <property type="match status" value="1"/>
</dbReference>
<dbReference type="SMART" id="SM00359">
    <property type="entry name" value="PUA"/>
    <property type="match status" value="1"/>
</dbReference>
<dbReference type="Pfam" id="PF01472">
    <property type="entry name" value="PUA"/>
    <property type="match status" value="1"/>
</dbReference>
<keyword evidence="1 8" id="KW-0963">Cytoplasm</keyword>
<keyword evidence="4 8" id="KW-0808">Transferase</keyword>
<keyword evidence="6 8" id="KW-0418">Kinase</keyword>
<sequence length="382" mass="41087">MKKRIVVKIGSSSLTNVNGGLDIEKLREHVDAIARLKNLGHEVILISSGAVAAGFTDLGYPTRPVTMVGKQASAAVGQGLLMQAYTDECKRHDLVAAQLLLTRQNILEQDMYNNAKATITELLRRNVLPIINENDSISVKGMTFGDNDMLSALISGLVHADFLMILTDINGIYGQNPMTNPDAKKYNFLPEIHDELVDATSGAGSKVGTGGMKSKVEAARTALDLGVQVFIGSGTGDEKLVDILEGKGDGTYIGMSTQASVKNSKQWLALHSIPKGKIEVDQGAEDAILKHGRSLLPVGVTKIIGHFKDNDVVEVLNTAGKIIGKGQVNFSSEELLKIKGLPSKEAMSRANSCHQVVIHRDQWISQSERSHLNEPISTSSTV</sequence>
<dbReference type="HAMAP" id="MF_00456">
    <property type="entry name" value="ProB"/>
    <property type="match status" value="1"/>
</dbReference>
<dbReference type="PIRSF" id="PIRSF000729">
    <property type="entry name" value="GK"/>
    <property type="match status" value="1"/>
</dbReference>
<evidence type="ECO:0000256" key="8">
    <source>
        <dbReference type="HAMAP-Rule" id="MF_00456"/>
    </source>
</evidence>
<dbReference type="OrthoDB" id="9804434at2"/>
<evidence type="ECO:0000313" key="10">
    <source>
        <dbReference type="EMBL" id="RNF39885.1"/>
    </source>
</evidence>
<dbReference type="InterPro" id="IPR001048">
    <property type="entry name" value="Asp/Glu/Uridylate_kinase"/>
</dbReference>
<evidence type="ECO:0000256" key="7">
    <source>
        <dbReference type="ARBA" id="ARBA00022840"/>
    </source>
</evidence>
<dbReference type="Gene3D" id="2.30.130.10">
    <property type="entry name" value="PUA domain"/>
    <property type="match status" value="1"/>
</dbReference>
<dbReference type="InterPro" id="IPR005715">
    <property type="entry name" value="Glu_5kinase/COase_Synthase"/>
</dbReference>
<comment type="similarity">
    <text evidence="8">Belongs to the glutamate 5-kinase family.</text>
</comment>
<keyword evidence="11" id="KW-1185">Reference proteome</keyword>
<dbReference type="PRINTS" id="PR00474">
    <property type="entry name" value="GLU5KINASE"/>
</dbReference>
<dbReference type="GO" id="GO:0005829">
    <property type="term" value="C:cytosol"/>
    <property type="evidence" value="ECO:0007669"/>
    <property type="project" value="TreeGrafter"/>
</dbReference>
<evidence type="ECO:0000256" key="3">
    <source>
        <dbReference type="ARBA" id="ARBA00022650"/>
    </source>
</evidence>
<comment type="caution">
    <text evidence="10">The sequence shown here is derived from an EMBL/GenBank/DDBJ whole genome shotgun (WGS) entry which is preliminary data.</text>
</comment>
<dbReference type="UniPathway" id="UPA00098">
    <property type="reaction ID" value="UER00359"/>
</dbReference>
<dbReference type="FunFam" id="3.40.1160.10:FF:000018">
    <property type="entry name" value="Glutamate 5-kinase"/>
    <property type="match status" value="1"/>
</dbReference>
<dbReference type="InterPro" id="IPR036393">
    <property type="entry name" value="AceGlu_kinase-like_sf"/>
</dbReference>
<dbReference type="CDD" id="cd21157">
    <property type="entry name" value="PUA_G5K"/>
    <property type="match status" value="1"/>
</dbReference>
<dbReference type="AlphaFoldDB" id="A0A3M8P872"/>
<keyword evidence="5 8" id="KW-0547">Nucleotide-binding</keyword>
<evidence type="ECO:0000313" key="11">
    <source>
        <dbReference type="Proteomes" id="UP000275473"/>
    </source>
</evidence>
<dbReference type="Proteomes" id="UP000275473">
    <property type="component" value="Unassembled WGS sequence"/>
</dbReference>
<dbReference type="PANTHER" id="PTHR43654:SF1">
    <property type="entry name" value="ISOPENTENYL PHOSPHATE KINASE"/>
    <property type="match status" value="1"/>
</dbReference>
<accession>A0A3M8P872</accession>
<dbReference type="GO" id="GO:0005524">
    <property type="term" value="F:ATP binding"/>
    <property type="evidence" value="ECO:0007669"/>
    <property type="project" value="UniProtKB-KW"/>
</dbReference>
<dbReference type="InterPro" id="IPR001057">
    <property type="entry name" value="Glu/AcGlu_kinase"/>
</dbReference>
<dbReference type="GO" id="GO:0004349">
    <property type="term" value="F:glutamate 5-kinase activity"/>
    <property type="evidence" value="ECO:0007669"/>
    <property type="project" value="UniProtKB-UniRule"/>
</dbReference>
<dbReference type="InterPro" id="IPR019797">
    <property type="entry name" value="Glutamate_5-kinase_CS"/>
</dbReference>
<feature type="binding site" evidence="8">
    <location>
        <position position="147"/>
    </location>
    <ligand>
        <name>substrate</name>
    </ligand>
</feature>
<keyword evidence="3 8" id="KW-0641">Proline biosynthesis</keyword>
<evidence type="ECO:0000256" key="4">
    <source>
        <dbReference type="ARBA" id="ARBA00022679"/>
    </source>
</evidence>
<dbReference type="Pfam" id="PF00696">
    <property type="entry name" value="AA_kinase"/>
    <property type="match status" value="1"/>
</dbReference>
<dbReference type="InterPro" id="IPR041739">
    <property type="entry name" value="G5K_ProB"/>
</dbReference>
<proteinExistence type="inferred from homology"/>
<dbReference type="EMBL" id="RIAX01000004">
    <property type="protein sequence ID" value="RNF39885.1"/>
    <property type="molecule type" value="Genomic_DNA"/>
</dbReference>
<dbReference type="InterPro" id="IPR002478">
    <property type="entry name" value="PUA"/>
</dbReference>
<feature type="binding site" evidence="8">
    <location>
        <position position="135"/>
    </location>
    <ligand>
        <name>substrate</name>
    </ligand>
</feature>
<protein>
    <recommendedName>
        <fullName evidence="8">Glutamate 5-kinase</fullName>
        <ecNumber evidence="8">2.7.2.11</ecNumber>
    </recommendedName>
    <alternativeName>
        <fullName evidence="8">Gamma-glutamyl kinase</fullName>
        <shortName evidence="8">GK</shortName>
    </alternativeName>
</protein>
<dbReference type="CDD" id="cd04242">
    <property type="entry name" value="AAK_G5K_ProB"/>
    <property type="match status" value="1"/>
</dbReference>
<dbReference type="PROSITE" id="PS50890">
    <property type="entry name" value="PUA"/>
    <property type="match status" value="1"/>
</dbReference>
<evidence type="ECO:0000259" key="9">
    <source>
        <dbReference type="SMART" id="SM00359"/>
    </source>
</evidence>
<dbReference type="SUPFAM" id="SSF53633">
    <property type="entry name" value="Carbamate kinase-like"/>
    <property type="match status" value="1"/>
</dbReference>
<feature type="binding site" evidence="8">
    <location>
        <position position="8"/>
    </location>
    <ligand>
        <name>ATP</name>
        <dbReference type="ChEBI" id="CHEBI:30616"/>
    </ligand>
</feature>